<organism evidence="4 5">
    <name type="scientific">Clostridium botulinum</name>
    <dbReference type="NCBI Taxonomy" id="1491"/>
    <lineage>
        <taxon>Bacteria</taxon>
        <taxon>Bacillati</taxon>
        <taxon>Bacillota</taxon>
        <taxon>Clostridia</taxon>
        <taxon>Eubacteriales</taxon>
        <taxon>Clostridiaceae</taxon>
        <taxon>Clostridium</taxon>
    </lineage>
</organism>
<dbReference type="RefSeq" id="WP_012451179.1">
    <property type="nucleotide sequence ID" value="NZ_CP010520.1"/>
</dbReference>
<evidence type="ECO:0000256" key="2">
    <source>
        <dbReference type="ARBA" id="ARBA00011322"/>
    </source>
</evidence>
<dbReference type="GO" id="GO:0004527">
    <property type="term" value="F:exonuclease activity"/>
    <property type="evidence" value="ECO:0007669"/>
    <property type="project" value="UniProtKB-KW"/>
</dbReference>
<reference evidence="4 5" key="1">
    <citation type="submission" date="2019-04" db="EMBL/GenBank/DDBJ databases">
        <title>Genome sequencing of Clostridium botulinum Groups I-IV and Clostridium butyricum.</title>
        <authorList>
            <person name="Brunt J."/>
            <person name="Van Vliet A.H.M."/>
            <person name="Stringer S.C."/>
            <person name="Carter A.T."/>
            <person name="Peck M.W."/>
        </authorList>
    </citation>
    <scope>NUCLEOTIDE SEQUENCE [LARGE SCALE GENOMIC DNA]</scope>
    <source>
        <strain evidence="4 5">1605</strain>
    </source>
</reference>
<comment type="similarity">
    <text evidence="1">Belongs to the SMC family. SbcC subfamily.</text>
</comment>
<dbReference type="Pfam" id="PF13558">
    <property type="entry name" value="SbcC_Walker_B"/>
    <property type="match status" value="1"/>
</dbReference>
<comment type="subunit">
    <text evidence="2">Heterodimer of SbcC and SbcD.</text>
</comment>
<name>A0A6B4FQI6_CLOBO</name>
<dbReference type="Proteomes" id="UP000476820">
    <property type="component" value="Unassembled WGS sequence"/>
</dbReference>
<dbReference type="InterPro" id="IPR027417">
    <property type="entry name" value="P-loop_NTPase"/>
</dbReference>
<proteinExistence type="inferred from homology"/>
<protein>
    <recommendedName>
        <fullName evidence="3">Nuclease SbcCD subunit C</fullName>
    </recommendedName>
</protein>
<dbReference type="PANTHER" id="PTHR32114:SF2">
    <property type="entry name" value="ABC TRANSPORTER ABCH.3"/>
    <property type="match status" value="1"/>
</dbReference>
<sequence length="1180" mass="137038">MRPIELRVKGLNSFIEEQKIDFNKLTERGFFGIFGPTGSGKSTILDGITLALYGQVSRKSSNYINTNCDSLNVSFKFQISGVEKKIYIVSREFKRDNKTGNPRTSRAKIIDTTNGIEEILADKAQKVTEKCEEIIGLGLEDFTRTVVLPQGKFSEFLKLEGKSRREMLERLFNLQKYGNILSIKLSREIGKEKTESNLLTGELKGYDEVSSEKFNLKNEELECARNQLSNANNELKEIEKKYKSSEEIWNLQFELNSYKEQEKVLNYKSSEIEEDKIKLKLAEAALKVNPYVLAYENTLNEGNEIQKEKESLEINFKKLKVERESSEKKLLEITEKKDKEIPELKLREQKVSDVIEEKNKLDILDKEIEEITSKVQVLREKYKKEKNNSVIIEDSIRNTTINIKELEEKFESLKIDDELKAKIQNGLLITEKYNLFKKNISNNKNKLTNINKEIENLKVNFDELQKIYKVKSNSLNKNKDELENLIKHCPGNQEDLLILQKNLTNCNEKWEKFNQYSDEIKKSKLLIKELEELLKKGKDKKFSIDNELLDLKEKYKKCEIENLAFKIRMNLKNGEACPVCGSLEHDTKSKDKLIDDIDDDIVNQLNNKINEYEINLKVLEQDITIYNTKINSEEDKIREKNLQIENLGEEFKNIVPKDLESQFNRLKKDLENYDLKKEILENTLIQLKDENHKLENDSEIISTLIKEKETQVNLINEELAIDIEELNNTKEKLNIIIRETKVSDFNKKSQEIVNIEKEREILSKKIKEFRINIETLIKEKDQVQENLNLITEEGTHARTSLNEKNKNREEKIKIIKDKLEKEFNLIDDSNNIDENKLFMLLDSIKKEIECIEKEFKSIHELKDIICIKYESCNEKFISIVAKENQIIKRCEIEKENLNKSLKSENFESIEEVKANIIGFNDIEILKAKIEKYKEDLSKIKGAIESSVKKLNNREVTEQQWINIQNSVKEKKLEFESLNEMKIKLEEECKFIDNKLKELKDLLIKKEKIDHKLALLDDLDKLFKGKKFVEFVAITQLKYISMEASKKLKDITNGIYGLEVDENGKFIIRDYKNGGAERDASTLSGGETFLTSLALALALSSQIQLKGTAPLELFFLDEGFGTLDDDLLEVVMSSLEKLHNDKLKIGIISHVESIKNRVPVKLILTPAESGKGGSKVRLERS</sequence>
<dbReference type="SUPFAM" id="SSF52540">
    <property type="entry name" value="P-loop containing nucleoside triphosphate hydrolases"/>
    <property type="match status" value="2"/>
</dbReference>
<evidence type="ECO:0000313" key="4">
    <source>
        <dbReference type="EMBL" id="NFF88351.1"/>
    </source>
</evidence>
<keyword evidence="4" id="KW-0269">Exonuclease</keyword>
<dbReference type="Gene3D" id="3.40.50.300">
    <property type="entry name" value="P-loop containing nucleotide triphosphate hydrolases"/>
    <property type="match status" value="2"/>
</dbReference>
<dbReference type="EMBL" id="SWOV01000028">
    <property type="protein sequence ID" value="NFF88351.1"/>
    <property type="molecule type" value="Genomic_DNA"/>
</dbReference>
<dbReference type="AlphaFoldDB" id="A0A6B4FQI6"/>
<keyword evidence="4" id="KW-0378">Hydrolase</keyword>
<evidence type="ECO:0000256" key="1">
    <source>
        <dbReference type="ARBA" id="ARBA00006930"/>
    </source>
</evidence>
<dbReference type="PANTHER" id="PTHR32114">
    <property type="entry name" value="ABC TRANSPORTER ABCH.3"/>
    <property type="match status" value="1"/>
</dbReference>
<keyword evidence="4" id="KW-0540">Nuclease</keyword>
<gene>
    <name evidence="4" type="ORF">FC774_10775</name>
</gene>
<evidence type="ECO:0000313" key="5">
    <source>
        <dbReference type="Proteomes" id="UP000476820"/>
    </source>
</evidence>
<evidence type="ECO:0000256" key="3">
    <source>
        <dbReference type="ARBA" id="ARBA00013368"/>
    </source>
</evidence>
<accession>A0A6B4FQI6</accession>
<comment type="caution">
    <text evidence="4">The sequence shown here is derived from an EMBL/GenBank/DDBJ whole genome shotgun (WGS) entry which is preliminary data.</text>
</comment>